<feature type="region of interest" description="Disordered" evidence="1">
    <location>
        <begin position="239"/>
        <end position="260"/>
    </location>
</feature>
<feature type="compositionally biased region" description="Polar residues" evidence="1">
    <location>
        <begin position="63"/>
        <end position="75"/>
    </location>
</feature>
<evidence type="ECO:0000313" key="2">
    <source>
        <dbReference type="EMBL" id="KAF4962636.1"/>
    </source>
</evidence>
<dbReference type="AlphaFoldDB" id="A0A8H4TR89"/>
<name>A0A8H4TR89_9HYPO</name>
<reference evidence="2" key="2">
    <citation type="submission" date="2020-05" db="EMBL/GenBank/DDBJ databases">
        <authorList>
            <person name="Kim H.-S."/>
            <person name="Proctor R.H."/>
            <person name="Brown D.W."/>
        </authorList>
    </citation>
    <scope>NUCLEOTIDE SEQUENCE</scope>
    <source>
        <strain evidence="2">NRRL 20472</strain>
    </source>
</reference>
<dbReference type="OrthoDB" id="5038369at2759"/>
<proteinExistence type="predicted"/>
<evidence type="ECO:0000313" key="3">
    <source>
        <dbReference type="Proteomes" id="UP000622797"/>
    </source>
</evidence>
<feature type="compositionally biased region" description="Low complexity" evidence="1">
    <location>
        <begin position="25"/>
        <end position="36"/>
    </location>
</feature>
<protein>
    <submittedName>
        <fullName evidence="2">Uncharacterized protein</fullName>
    </submittedName>
</protein>
<comment type="caution">
    <text evidence="2">The sequence shown here is derived from an EMBL/GenBank/DDBJ whole genome shotgun (WGS) entry which is preliminary data.</text>
</comment>
<dbReference type="Proteomes" id="UP000622797">
    <property type="component" value="Unassembled WGS sequence"/>
</dbReference>
<keyword evidence="3" id="KW-1185">Reference proteome</keyword>
<reference evidence="2" key="1">
    <citation type="journal article" date="2020" name="BMC Genomics">
        <title>Correction to: Identification and distribution of gene clusters required for synthesis of sphingolipid metabolism inhibitors in diverse species of the filamentous fungus Fusarium.</title>
        <authorList>
            <person name="Kim H.S."/>
            <person name="Lohmar J.M."/>
            <person name="Busman M."/>
            <person name="Brown D.W."/>
            <person name="Naumann T.A."/>
            <person name="Divon H.H."/>
            <person name="Lysoe E."/>
            <person name="Uhlig S."/>
            <person name="Proctor R.H."/>
        </authorList>
    </citation>
    <scope>NUCLEOTIDE SEQUENCE</scope>
    <source>
        <strain evidence="2">NRRL 20472</strain>
    </source>
</reference>
<feature type="region of interest" description="Disordered" evidence="1">
    <location>
        <begin position="1"/>
        <end position="95"/>
    </location>
</feature>
<gene>
    <name evidence="2" type="ORF">FSARC_9306</name>
</gene>
<dbReference type="EMBL" id="JABEXW010000532">
    <property type="protein sequence ID" value="KAF4962636.1"/>
    <property type="molecule type" value="Genomic_DNA"/>
</dbReference>
<organism evidence="2 3">
    <name type="scientific">Fusarium sarcochroum</name>
    <dbReference type="NCBI Taxonomy" id="1208366"/>
    <lineage>
        <taxon>Eukaryota</taxon>
        <taxon>Fungi</taxon>
        <taxon>Dikarya</taxon>
        <taxon>Ascomycota</taxon>
        <taxon>Pezizomycotina</taxon>
        <taxon>Sordariomycetes</taxon>
        <taxon>Hypocreomycetidae</taxon>
        <taxon>Hypocreales</taxon>
        <taxon>Nectriaceae</taxon>
        <taxon>Fusarium</taxon>
        <taxon>Fusarium lateritium species complex</taxon>
    </lineage>
</organism>
<evidence type="ECO:0000256" key="1">
    <source>
        <dbReference type="SAM" id="MobiDB-lite"/>
    </source>
</evidence>
<sequence>MVTTRSKSKPAATVAAAPEPPTTPTTPISSPGTPETPVTPPKRKRSRTCRDSPIPYKIRKTQHTPQGSPRSQTLDVLSDSDHEEVQISGDEDQEEPVPAIKSFGQDTFVKNWSDIGRHNSLEFFQAYPHDHDSTLCVRHFLRLADGWYIRRRPMVQAQLHSMLKDGVSSKPDFSDLSLPICEDTWTIPSLQTFREKLSGEIKNAQHRLQKHYNRVLFATLLAPACELGNEDQELKCAMCPDGKPDGKPDSESDEESTIISTDKRIYRGHHTPEELDRVLHDFKTDLRERRVSSILKCGHESPIMILGGEKGDVVECEDCPHTQPANKSCWVPYKYALRVAGVQIPVEVAPARMALNSKLGHVSVGGLHFIVDDCLHGPLIKFRSTRFSQAHEMEGFDYHDEGDLKTVRFALPFGAAEDNHEYDYDEEFDQYRVGIANLESLYWRSGAFEPTGCSDLFENCSCH</sequence>
<accession>A0A8H4TR89</accession>